<evidence type="ECO:0000313" key="2">
    <source>
        <dbReference type="EMBL" id="MFB9762106.1"/>
    </source>
</evidence>
<evidence type="ECO:0000256" key="1">
    <source>
        <dbReference type="SAM" id="Phobius"/>
    </source>
</evidence>
<keyword evidence="1" id="KW-1133">Transmembrane helix</keyword>
<sequence>MGKKLAPDAVRQTIVLAAAASLFLFPSSYMQLIVIGVSGIVGYLVYREEEAGITNITAFFVSRKTGIFSLILFFTLLLGLSFLCTFVSSPLLVLFYFGREMNHVRFSV</sequence>
<reference evidence="2 3" key="1">
    <citation type="submission" date="2024-09" db="EMBL/GenBank/DDBJ databases">
        <authorList>
            <person name="Sun Q."/>
            <person name="Mori K."/>
        </authorList>
    </citation>
    <scope>NUCLEOTIDE SEQUENCE [LARGE SCALE GENOMIC DNA]</scope>
    <source>
        <strain evidence="2 3">JCM 11201</strain>
    </source>
</reference>
<dbReference type="Proteomes" id="UP001589609">
    <property type="component" value="Unassembled WGS sequence"/>
</dbReference>
<dbReference type="RefSeq" id="WP_379952106.1">
    <property type="nucleotide sequence ID" value="NZ_JBHMAF010000196.1"/>
</dbReference>
<feature type="transmembrane region" description="Helical" evidence="1">
    <location>
        <begin position="67"/>
        <end position="97"/>
    </location>
</feature>
<evidence type="ECO:0008006" key="4">
    <source>
        <dbReference type="Google" id="ProtNLM"/>
    </source>
</evidence>
<protein>
    <recommendedName>
        <fullName evidence="4">Phosphatidate cytidylyltransferase</fullName>
    </recommendedName>
</protein>
<keyword evidence="1" id="KW-0812">Transmembrane</keyword>
<keyword evidence="3" id="KW-1185">Reference proteome</keyword>
<comment type="caution">
    <text evidence="2">The sequence shown here is derived from an EMBL/GenBank/DDBJ whole genome shotgun (WGS) entry which is preliminary data.</text>
</comment>
<evidence type="ECO:0000313" key="3">
    <source>
        <dbReference type="Proteomes" id="UP001589609"/>
    </source>
</evidence>
<proteinExistence type="predicted"/>
<keyword evidence="1" id="KW-0472">Membrane</keyword>
<organism evidence="2 3">
    <name type="scientific">Ectobacillus funiculus</name>
    <dbReference type="NCBI Taxonomy" id="137993"/>
    <lineage>
        <taxon>Bacteria</taxon>
        <taxon>Bacillati</taxon>
        <taxon>Bacillota</taxon>
        <taxon>Bacilli</taxon>
        <taxon>Bacillales</taxon>
        <taxon>Bacillaceae</taxon>
        <taxon>Ectobacillus</taxon>
    </lineage>
</organism>
<accession>A0ABV5WNA0</accession>
<dbReference type="EMBL" id="JBHMAF010000196">
    <property type="protein sequence ID" value="MFB9762106.1"/>
    <property type="molecule type" value="Genomic_DNA"/>
</dbReference>
<gene>
    <name evidence="2" type="ORF">ACFFMS_28165</name>
</gene>
<name>A0ABV5WNA0_9BACI</name>